<dbReference type="RefSeq" id="WP_249295401.1">
    <property type="nucleotide sequence ID" value="NZ_JACRSV010000003.1"/>
</dbReference>
<comment type="caution">
    <text evidence="3">The sequence shown here is derived from an EMBL/GenBank/DDBJ whole genome shotgun (WGS) entry which is preliminary data.</text>
</comment>
<dbReference type="Pfam" id="PF01381">
    <property type="entry name" value="HTH_3"/>
    <property type="match status" value="1"/>
</dbReference>
<dbReference type="EMBL" id="JACRSV010000003">
    <property type="protein sequence ID" value="MBC8560412.1"/>
    <property type="molecule type" value="Genomic_DNA"/>
</dbReference>
<accession>A0A926E3K5</accession>
<dbReference type="PANTHER" id="PTHR46558">
    <property type="entry name" value="TRACRIPTIONAL REGULATORY PROTEIN-RELATED-RELATED"/>
    <property type="match status" value="1"/>
</dbReference>
<dbReference type="Gene3D" id="1.10.260.40">
    <property type="entry name" value="lambda repressor-like DNA-binding domains"/>
    <property type="match status" value="1"/>
</dbReference>
<evidence type="ECO:0000313" key="4">
    <source>
        <dbReference type="Proteomes" id="UP000610760"/>
    </source>
</evidence>
<dbReference type="CDD" id="cd00093">
    <property type="entry name" value="HTH_XRE"/>
    <property type="match status" value="1"/>
</dbReference>
<dbReference type="InterPro" id="IPR001387">
    <property type="entry name" value="Cro/C1-type_HTH"/>
</dbReference>
<dbReference type="GO" id="GO:0003677">
    <property type="term" value="F:DNA binding"/>
    <property type="evidence" value="ECO:0007669"/>
    <property type="project" value="UniProtKB-KW"/>
</dbReference>
<dbReference type="InterPro" id="IPR010982">
    <property type="entry name" value="Lambda_DNA-bd_dom_sf"/>
</dbReference>
<sequence>MAATLGTRIAEQRRKMNLTQDQLAEQMGVSSQAVSKWENDLSCPDISLLPSLSDLFGISIDELLRGESQKIVQVLPEGERKDLNKMLLRVRVNTAQGDIVKVNLPLSLVKVGLEIGMQLPEVSNVSALKDIDLEAVLRMAESGVIGKLVEVESANGDNVEISID</sequence>
<dbReference type="Proteomes" id="UP000610760">
    <property type="component" value="Unassembled WGS sequence"/>
</dbReference>
<evidence type="ECO:0000313" key="3">
    <source>
        <dbReference type="EMBL" id="MBC8560412.1"/>
    </source>
</evidence>
<dbReference type="PANTHER" id="PTHR46558:SF4">
    <property type="entry name" value="DNA-BIDING PHAGE PROTEIN"/>
    <property type="match status" value="1"/>
</dbReference>
<evidence type="ECO:0000256" key="1">
    <source>
        <dbReference type="ARBA" id="ARBA00023125"/>
    </source>
</evidence>
<protein>
    <submittedName>
        <fullName evidence="3">Helix-turn-helix transcriptional regulator</fullName>
    </submittedName>
</protein>
<keyword evidence="1" id="KW-0238">DNA-binding</keyword>
<evidence type="ECO:0000259" key="2">
    <source>
        <dbReference type="PROSITE" id="PS50943"/>
    </source>
</evidence>
<dbReference type="SUPFAM" id="SSF47413">
    <property type="entry name" value="lambda repressor-like DNA-binding domains"/>
    <property type="match status" value="1"/>
</dbReference>
<feature type="domain" description="HTH cro/C1-type" evidence="2">
    <location>
        <begin position="9"/>
        <end position="63"/>
    </location>
</feature>
<keyword evidence="4" id="KW-1185">Reference proteome</keyword>
<name>A0A926E3K5_9FIRM</name>
<dbReference type="SMART" id="SM00530">
    <property type="entry name" value="HTH_XRE"/>
    <property type="match status" value="1"/>
</dbReference>
<proteinExistence type="predicted"/>
<gene>
    <name evidence="3" type="ORF">H8710_10100</name>
</gene>
<dbReference type="AlphaFoldDB" id="A0A926E3K5"/>
<organism evidence="3 4">
    <name type="scientific">Fumia xinanensis</name>
    <dbReference type="NCBI Taxonomy" id="2763659"/>
    <lineage>
        <taxon>Bacteria</taxon>
        <taxon>Bacillati</taxon>
        <taxon>Bacillota</taxon>
        <taxon>Clostridia</taxon>
        <taxon>Eubacteriales</taxon>
        <taxon>Oscillospiraceae</taxon>
        <taxon>Fumia</taxon>
    </lineage>
</organism>
<reference evidence="3" key="1">
    <citation type="submission" date="2020-08" db="EMBL/GenBank/DDBJ databases">
        <title>Genome public.</title>
        <authorList>
            <person name="Liu C."/>
            <person name="Sun Q."/>
        </authorList>
    </citation>
    <scope>NUCLEOTIDE SEQUENCE</scope>
    <source>
        <strain evidence="3">NSJ-33</strain>
    </source>
</reference>
<dbReference type="PROSITE" id="PS50943">
    <property type="entry name" value="HTH_CROC1"/>
    <property type="match status" value="1"/>
</dbReference>